<protein>
    <recommendedName>
        <fullName evidence="3">Bifunctional inhibitor/plant lipid transfer protein/seed storage helical domain-containing protein</fullName>
    </recommendedName>
</protein>
<reference evidence="4" key="1">
    <citation type="submission" date="2021-01" db="EMBL/GenBank/DDBJ databases">
        <title>Adiantum capillus-veneris genome.</title>
        <authorList>
            <person name="Fang Y."/>
            <person name="Liao Q."/>
        </authorList>
    </citation>
    <scope>NUCLEOTIDE SEQUENCE</scope>
    <source>
        <strain evidence="4">H3</strain>
        <tissue evidence="4">Leaf</tissue>
    </source>
</reference>
<feature type="compositionally biased region" description="Polar residues" evidence="1">
    <location>
        <begin position="91"/>
        <end position="102"/>
    </location>
</feature>
<keyword evidence="5" id="KW-1185">Reference proteome</keyword>
<dbReference type="Gene3D" id="1.10.110.10">
    <property type="entry name" value="Plant lipid-transfer and hydrophobic proteins"/>
    <property type="match status" value="1"/>
</dbReference>
<comment type="caution">
    <text evidence="4">The sequence shown here is derived from an EMBL/GenBank/DDBJ whole genome shotgun (WGS) entry which is preliminary data.</text>
</comment>
<dbReference type="EMBL" id="JABFUD020000016">
    <property type="protein sequence ID" value="KAI5068553.1"/>
    <property type="molecule type" value="Genomic_DNA"/>
</dbReference>
<proteinExistence type="predicted"/>
<dbReference type="InterPro" id="IPR016140">
    <property type="entry name" value="Bifunc_inhib/LTP/seed_store"/>
</dbReference>
<feature type="signal peptide" evidence="2">
    <location>
        <begin position="1"/>
        <end position="20"/>
    </location>
</feature>
<feature type="region of interest" description="Disordered" evidence="1">
    <location>
        <begin position="79"/>
        <end position="102"/>
    </location>
</feature>
<dbReference type="SUPFAM" id="SSF47699">
    <property type="entry name" value="Bifunctional inhibitor/lipid-transfer protein/seed storage 2S albumin"/>
    <property type="match status" value="1"/>
</dbReference>
<evidence type="ECO:0000313" key="4">
    <source>
        <dbReference type="EMBL" id="KAI5068553.1"/>
    </source>
</evidence>
<dbReference type="InterPro" id="IPR036312">
    <property type="entry name" value="Bifun_inhib/LTP/seed_sf"/>
</dbReference>
<feature type="chain" id="PRO_5039172876" description="Bifunctional inhibitor/plant lipid transfer protein/seed storage helical domain-containing protein" evidence="2">
    <location>
        <begin position="21"/>
        <end position="102"/>
    </location>
</feature>
<dbReference type="AlphaFoldDB" id="A0A9D4UJG4"/>
<evidence type="ECO:0000256" key="2">
    <source>
        <dbReference type="SAM" id="SignalP"/>
    </source>
</evidence>
<keyword evidence="2" id="KW-0732">Signal</keyword>
<sequence>MTTTALLLVLLVHIAASTHAASRESDWRMRIQACEDFMEKHGGQQERGRRPSQRCCQNLQRIHPNDRCHALQEAYGGGRYAFPDMSGESPYESQQKQTTART</sequence>
<organism evidence="4 5">
    <name type="scientific">Adiantum capillus-veneris</name>
    <name type="common">Maidenhair fern</name>
    <dbReference type="NCBI Taxonomy" id="13818"/>
    <lineage>
        <taxon>Eukaryota</taxon>
        <taxon>Viridiplantae</taxon>
        <taxon>Streptophyta</taxon>
        <taxon>Embryophyta</taxon>
        <taxon>Tracheophyta</taxon>
        <taxon>Polypodiopsida</taxon>
        <taxon>Polypodiidae</taxon>
        <taxon>Polypodiales</taxon>
        <taxon>Pteridineae</taxon>
        <taxon>Pteridaceae</taxon>
        <taxon>Vittarioideae</taxon>
        <taxon>Adiantum</taxon>
    </lineage>
</organism>
<name>A0A9D4UJG4_ADICA</name>
<evidence type="ECO:0000313" key="5">
    <source>
        <dbReference type="Proteomes" id="UP000886520"/>
    </source>
</evidence>
<dbReference type="Pfam" id="PF00234">
    <property type="entry name" value="Tryp_alpha_amyl"/>
    <property type="match status" value="1"/>
</dbReference>
<evidence type="ECO:0000256" key="1">
    <source>
        <dbReference type="SAM" id="MobiDB-lite"/>
    </source>
</evidence>
<dbReference type="Proteomes" id="UP000886520">
    <property type="component" value="Chromosome 16"/>
</dbReference>
<evidence type="ECO:0000259" key="3">
    <source>
        <dbReference type="Pfam" id="PF00234"/>
    </source>
</evidence>
<gene>
    <name evidence="4" type="ORF">GOP47_0016898</name>
</gene>
<accession>A0A9D4UJG4</accession>
<feature type="domain" description="Bifunctional inhibitor/plant lipid transfer protein/seed storage helical" evidence="3">
    <location>
        <begin position="38"/>
        <end position="76"/>
    </location>
</feature>